<evidence type="ECO:0000256" key="1">
    <source>
        <dbReference type="SAM" id="MobiDB-lite"/>
    </source>
</evidence>
<dbReference type="InterPro" id="IPR001387">
    <property type="entry name" value="Cro/C1-type_HTH"/>
</dbReference>
<dbReference type="Proteomes" id="UP000475214">
    <property type="component" value="Unassembled WGS sequence"/>
</dbReference>
<gene>
    <name evidence="3" type="ORF">G1H10_08120</name>
</gene>
<dbReference type="AlphaFoldDB" id="A0A6L9S3W2"/>
<evidence type="ECO:0000313" key="4">
    <source>
        <dbReference type="Proteomes" id="UP000475214"/>
    </source>
</evidence>
<dbReference type="InterPro" id="IPR010982">
    <property type="entry name" value="Lambda_DNA-bd_dom_sf"/>
</dbReference>
<dbReference type="EMBL" id="JAAGOA010000004">
    <property type="protein sequence ID" value="NEE00135.1"/>
    <property type="molecule type" value="Genomic_DNA"/>
</dbReference>
<dbReference type="SMART" id="SM00530">
    <property type="entry name" value="HTH_XRE"/>
    <property type="match status" value="1"/>
</dbReference>
<feature type="domain" description="HTH cro/C1-type" evidence="2">
    <location>
        <begin position="35"/>
        <end position="78"/>
    </location>
</feature>
<dbReference type="GO" id="GO:0003677">
    <property type="term" value="F:DNA binding"/>
    <property type="evidence" value="ECO:0007669"/>
    <property type="project" value="InterPro"/>
</dbReference>
<feature type="compositionally biased region" description="Basic and acidic residues" evidence="1">
    <location>
        <begin position="1"/>
        <end position="11"/>
    </location>
</feature>
<evidence type="ECO:0000259" key="2">
    <source>
        <dbReference type="PROSITE" id="PS50943"/>
    </source>
</evidence>
<organism evidence="3 4">
    <name type="scientific">Phytoactinopolyspora halotolerans</name>
    <dbReference type="NCBI Taxonomy" id="1981512"/>
    <lineage>
        <taxon>Bacteria</taxon>
        <taxon>Bacillati</taxon>
        <taxon>Actinomycetota</taxon>
        <taxon>Actinomycetes</taxon>
        <taxon>Jiangellales</taxon>
        <taxon>Jiangellaceae</taxon>
        <taxon>Phytoactinopolyspora</taxon>
    </lineage>
</organism>
<reference evidence="3 4" key="1">
    <citation type="submission" date="2020-02" db="EMBL/GenBank/DDBJ databases">
        <authorList>
            <person name="Li X.-J."/>
            <person name="Han X.-M."/>
        </authorList>
    </citation>
    <scope>NUCLEOTIDE SEQUENCE [LARGE SCALE GENOMIC DNA]</scope>
    <source>
        <strain evidence="3 4">CCTCC AB 2017055</strain>
    </source>
</reference>
<name>A0A6L9S3W2_9ACTN</name>
<dbReference type="PROSITE" id="PS50943">
    <property type="entry name" value="HTH_CROC1"/>
    <property type="match status" value="1"/>
</dbReference>
<proteinExistence type="predicted"/>
<feature type="region of interest" description="Disordered" evidence="1">
    <location>
        <begin position="1"/>
        <end position="22"/>
    </location>
</feature>
<dbReference type="Gene3D" id="1.10.260.40">
    <property type="entry name" value="lambda repressor-like DNA-binding domains"/>
    <property type="match status" value="1"/>
</dbReference>
<evidence type="ECO:0000313" key="3">
    <source>
        <dbReference type="EMBL" id="NEE00135.1"/>
    </source>
</evidence>
<dbReference type="CDD" id="cd00093">
    <property type="entry name" value="HTH_XRE"/>
    <property type="match status" value="1"/>
</dbReference>
<protein>
    <submittedName>
        <fullName evidence="3">Helix-turn-helix transcriptional regulator</fullName>
    </submittedName>
</protein>
<sequence>MKDHHQGEGDTGHPNIVPPLPTLPRVTVDTIPGVVRRVRRCADMSQRELAKDTGVAASTIARIEAGTLVPSFRVLMKLLAPARFALALVDEDGRIMQPMRVWDETLDGGNKKFPAHLDVILDPEDPDDWWGSCFGLARPPETYHRSRGYRDAKRALSQWEVRVKQFRNARRPRDPGPPPHAGR</sequence>
<accession>A0A6L9S3W2</accession>
<keyword evidence="4" id="KW-1185">Reference proteome</keyword>
<dbReference type="Pfam" id="PF01381">
    <property type="entry name" value="HTH_3"/>
    <property type="match status" value="1"/>
</dbReference>
<dbReference type="SUPFAM" id="SSF47413">
    <property type="entry name" value="lambda repressor-like DNA-binding domains"/>
    <property type="match status" value="1"/>
</dbReference>
<comment type="caution">
    <text evidence="3">The sequence shown here is derived from an EMBL/GenBank/DDBJ whole genome shotgun (WGS) entry which is preliminary data.</text>
</comment>